<dbReference type="EMBL" id="SJPS01000002">
    <property type="protein sequence ID" value="TWU28582.1"/>
    <property type="molecule type" value="Genomic_DNA"/>
</dbReference>
<evidence type="ECO:0008006" key="3">
    <source>
        <dbReference type="Google" id="ProtNLM"/>
    </source>
</evidence>
<dbReference type="RefSeq" id="WP_146450200.1">
    <property type="nucleotide sequence ID" value="NZ_SJPS01000002.1"/>
</dbReference>
<evidence type="ECO:0000313" key="1">
    <source>
        <dbReference type="EMBL" id="TWU28582.1"/>
    </source>
</evidence>
<dbReference type="OrthoDB" id="9785438at2"/>
<name>A0A5C6CVK5_9BACT</name>
<keyword evidence="2" id="KW-1185">Reference proteome</keyword>
<protein>
    <recommendedName>
        <fullName evidence="3">Thiol-disulfide oxidoreductase</fullName>
    </recommendedName>
</protein>
<evidence type="ECO:0000313" key="2">
    <source>
        <dbReference type="Proteomes" id="UP000318437"/>
    </source>
</evidence>
<dbReference type="Proteomes" id="UP000318437">
    <property type="component" value="Unassembled WGS sequence"/>
</dbReference>
<proteinExistence type="predicted"/>
<sequence length="139" mass="16410">MAETQLPTPDERPDADVVVYDGDCRICTAQVKKLPWWDCQGKLAYLSLHDPQVQARWPDLTHERLMQEMCIVDHNGNRHWGPEAVRYLTLRLRRLWWASPPLHFPGSMLIWRPIYRWIAKNRYRLSGSSCEDGKCSLHR</sequence>
<accession>A0A5C6CVK5</accession>
<dbReference type="PANTHER" id="PTHR34290">
    <property type="entry name" value="SI:CH73-390P7.2"/>
    <property type="match status" value="1"/>
</dbReference>
<gene>
    <name evidence="1" type="ORF">Pla144_18730</name>
</gene>
<dbReference type="GO" id="GO:0015035">
    <property type="term" value="F:protein-disulfide reductase activity"/>
    <property type="evidence" value="ECO:0007669"/>
    <property type="project" value="InterPro"/>
</dbReference>
<reference evidence="1 2" key="1">
    <citation type="submission" date="2019-02" db="EMBL/GenBank/DDBJ databases">
        <title>Deep-cultivation of Planctomycetes and their phenomic and genomic characterization uncovers novel biology.</title>
        <authorList>
            <person name="Wiegand S."/>
            <person name="Jogler M."/>
            <person name="Boedeker C."/>
            <person name="Pinto D."/>
            <person name="Vollmers J."/>
            <person name="Rivas-Marin E."/>
            <person name="Kohn T."/>
            <person name="Peeters S.H."/>
            <person name="Heuer A."/>
            <person name="Rast P."/>
            <person name="Oberbeckmann S."/>
            <person name="Bunk B."/>
            <person name="Jeske O."/>
            <person name="Meyerdierks A."/>
            <person name="Storesund J.E."/>
            <person name="Kallscheuer N."/>
            <person name="Luecker S."/>
            <person name="Lage O.M."/>
            <person name="Pohl T."/>
            <person name="Merkel B.J."/>
            <person name="Hornburger P."/>
            <person name="Mueller R.-W."/>
            <person name="Bruemmer F."/>
            <person name="Labrenz M."/>
            <person name="Spormann A.M."/>
            <person name="Op Den Camp H."/>
            <person name="Overmann J."/>
            <person name="Amann R."/>
            <person name="Jetten M.S.M."/>
            <person name="Mascher T."/>
            <person name="Medema M.H."/>
            <person name="Devos D.P."/>
            <person name="Kaster A.-K."/>
            <person name="Ovreas L."/>
            <person name="Rohde M."/>
            <person name="Galperin M.Y."/>
            <person name="Jogler C."/>
        </authorList>
    </citation>
    <scope>NUCLEOTIDE SEQUENCE [LARGE SCALE GENOMIC DNA]</scope>
    <source>
        <strain evidence="1 2">Pla144</strain>
    </source>
</reference>
<dbReference type="InterPro" id="IPR007263">
    <property type="entry name" value="DCC1-like"/>
</dbReference>
<organism evidence="1 2">
    <name type="scientific">Bythopirellula polymerisocia</name>
    <dbReference type="NCBI Taxonomy" id="2528003"/>
    <lineage>
        <taxon>Bacteria</taxon>
        <taxon>Pseudomonadati</taxon>
        <taxon>Planctomycetota</taxon>
        <taxon>Planctomycetia</taxon>
        <taxon>Pirellulales</taxon>
        <taxon>Lacipirellulaceae</taxon>
        <taxon>Bythopirellula</taxon>
    </lineage>
</organism>
<dbReference type="Pfam" id="PF04134">
    <property type="entry name" value="DCC1-like"/>
    <property type="match status" value="1"/>
</dbReference>
<dbReference type="InterPro" id="IPR044691">
    <property type="entry name" value="DCC1_Trx"/>
</dbReference>
<dbReference type="PANTHER" id="PTHR34290:SF2">
    <property type="entry name" value="OS04G0668800 PROTEIN"/>
    <property type="match status" value="1"/>
</dbReference>
<comment type="caution">
    <text evidence="1">The sequence shown here is derived from an EMBL/GenBank/DDBJ whole genome shotgun (WGS) entry which is preliminary data.</text>
</comment>
<dbReference type="AlphaFoldDB" id="A0A5C6CVK5"/>